<keyword evidence="10" id="KW-0067">ATP-binding</keyword>
<feature type="compositionally biased region" description="Low complexity" evidence="14">
    <location>
        <begin position="1563"/>
        <end position="1583"/>
    </location>
</feature>
<dbReference type="InterPro" id="IPR011989">
    <property type="entry name" value="ARM-like"/>
</dbReference>
<dbReference type="RefSeq" id="XP_025513763.1">
    <property type="nucleotide sequence ID" value="XM_025662380.1"/>
</dbReference>
<dbReference type="PROSITE" id="PS51194">
    <property type="entry name" value="HELICASE_CTER"/>
    <property type="match status" value="1"/>
</dbReference>
<feature type="repeat" description="HEAT" evidence="13">
    <location>
        <begin position="869"/>
        <end position="904"/>
    </location>
</feature>
<dbReference type="Pfam" id="PF11916">
    <property type="entry name" value="Vac14_Fig4_bd"/>
    <property type="match status" value="1"/>
</dbReference>
<proteinExistence type="inferred from homology"/>
<dbReference type="InterPro" id="IPR049730">
    <property type="entry name" value="SNF2/RAD54-like_C"/>
</dbReference>
<feature type="compositionally biased region" description="Gly residues" evidence="14">
    <location>
        <begin position="1661"/>
        <end position="1687"/>
    </location>
</feature>
<evidence type="ECO:0000313" key="18">
    <source>
        <dbReference type="Proteomes" id="UP000249526"/>
    </source>
</evidence>
<dbReference type="Proteomes" id="UP000249526">
    <property type="component" value="Unassembled WGS sequence"/>
</dbReference>
<dbReference type="GO" id="GO:0006661">
    <property type="term" value="P:phosphatidylinositol biosynthetic process"/>
    <property type="evidence" value="ECO:0007669"/>
    <property type="project" value="InterPro"/>
</dbReference>
<dbReference type="InterPro" id="IPR021841">
    <property type="entry name" value="VAC14_Fig4p-bd"/>
</dbReference>
<dbReference type="InterPro" id="IPR014001">
    <property type="entry name" value="Helicase_ATP-bd"/>
</dbReference>
<dbReference type="GeneID" id="37165782"/>
<dbReference type="InterPro" id="IPR027417">
    <property type="entry name" value="P-loop_NTPase"/>
</dbReference>
<feature type="compositionally biased region" description="Polar residues" evidence="14">
    <location>
        <begin position="1251"/>
        <end position="1269"/>
    </location>
</feature>
<dbReference type="SMART" id="SM00487">
    <property type="entry name" value="DEXDc"/>
    <property type="match status" value="1"/>
</dbReference>
<organism evidence="17 18">
    <name type="scientific">Aspergillus piperis CBS 112811</name>
    <dbReference type="NCBI Taxonomy" id="1448313"/>
    <lineage>
        <taxon>Eukaryota</taxon>
        <taxon>Fungi</taxon>
        <taxon>Dikarya</taxon>
        <taxon>Ascomycota</taxon>
        <taxon>Pezizomycotina</taxon>
        <taxon>Eurotiomycetes</taxon>
        <taxon>Eurotiomycetidae</taxon>
        <taxon>Eurotiales</taxon>
        <taxon>Aspergillaceae</taxon>
        <taxon>Aspergillus</taxon>
        <taxon>Aspergillus subgen. Circumdati</taxon>
    </lineage>
</organism>
<dbReference type="GO" id="GO:0005524">
    <property type="term" value="F:ATP binding"/>
    <property type="evidence" value="ECO:0007669"/>
    <property type="project" value="UniProtKB-KW"/>
</dbReference>
<dbReference type="GO" id="GO:0016817">
    <property type="term" value="F:hydrolase activity, acting on acid anhydrides"/>
    <property type="evidence" value="ECO:0007669"/>
    <property type="project" value="InterPro"/>
</dbReference>
<dbReference type="GO" id="GO:0000329">
    <property type="term" value="C:fungal-type vacuole membrane"/>
    <property type="evidence" value="ECO:0007669"/>
    <property type="project" value="TreeGrafter"/>
</dbReference>
<evidence type="ECO:0000256" key="11">
    <source>
        <dbReference type="ARBA" id="ARBA00023136"/>
    </source>
</evidence>
<dbReference type="GO" id="GO:0010008">
    <property type="term" value="C:endosome membrane"/>
    <property type="evidence" value="ECO:0007669"/>
    <property type="project" value="TreeGrafter"/>
</dbReference>
<dbReference type="Pfam" id="PF00271">
    <property type="entry name" value="Helicase_C"/>
    <property type="match status" value="1"/>
</dbReference>
<feature type="region of interest" description="Disordered" evidence="14">
    <location>
        <begin position="1"/>
        <end position="72"/>
    </location>
</feature>
<feature type="compositionally biased region" description="Low complexity" evidence="14">
    <location>
        <begin position="1625"/>
        <end position="1636"/>
    </location>
</feature>
<evidence type="ECO:0000256" key="1">
    <source>
        <dbReference type="ARBA" id="ARBA00004123"/>
    </source>
</evidence>
<dbReference type="Gene3D" id="1.25.10.10">
    <property type="entry name" value="Leucine-rich Repeat Variant"/>
    <property type="match status" value="2"/>
</dbReference>
<feature type="region of interest" description="Disordered" evidence="14">
    <location>
        <begin position="1063"/>
        <end position="1085"/>
    </location>
</feature>
<evidence type="ECO:0000256" key="5">
    <source>
        <dbReference type="ARBA" id="ARBA00022553"/>
    </source>
</evidence>
<dbReference type="Pfam" id="PF00176">
    <property type="entry name" value="SNF2-rel_dom"/>
    <property type="match status" value="1"/>
</dbReference>
<dbReference type="GO" id="GO:0005634">
    <property type="term" value="C:nucleus"/>
    <property type="evidence" value="ECO:0007669"/>
    <property type="project" value="UniProtKB-SubCell"/>
</dbReference>
<dbReference type="InterPro" id="IPR013967">
    <property type="entry name" value="Rad54_N"/>
</dbReference>
<keyword evidence="12" id="KW-0539">Nucleus</keyword>
<dbReference type="Gene3D" id="3.40.50.10810">
    <property type="entry name" value="Tandem AAA-ATPase domain"/>
    <property type="match status" value="1"/>
</dbReference>
<sequence>MYRPRPVLNQDGAGTPSKPLQASSTNSVDRLSKPFKCPGLAMATRASDKPARKRRKVNYAGADGTVDDDSVKPYTNEDRLALATRDANRFPSFKVKDKEMTFKQRFKIPLINKSPDAYNSSRPAPTLGMRQGATFVVKPLHDPSGEFAIVLYDPTVDDVNEPESKEEDTVDAEEQKPKLDEPLVHKSLADILGLKKKTEGRPKVPVVIDPRLAKVLRPHQVEGVKFLYRCTTGMVDKNANGCIMADGMGLGKTLQCISLMWTLLKQSPEAGVTTIQKCIIACPSSLVGNWANELVKWLGKDAITPFAVDGKASKTELISQMKQWAIASGRSIVRPVLIISYETLRLYVDTLRDSPIGLLLCDEGHRLKNKESLTWTALNGLNVQRRVILSGTPIQNDLSEYFALLHFANPNLLGSQNEFRKRFELPILRGRDAAGTEEDLKKGDERLAELSSIVNKFIIRRTNDILSKYLPVKYEHVVFCNMSEFQLGLYKHFIQSPEIKSLLRGKGSQPLKAIGLLKKLCNHPDLLNLSNDLPGCEYTFPEDYVPPEARGRDRDIKSWYSGKMMVLDRMLARIRQDTNDKIVLISNYTQTLDLFEKLCRTRGYGSLRLDGTMTVGKRQKLVDKFNNPDGEEFVFLLSSKAGGCGLNLIGANRLVLFDPDWNPAADQQALARVWRDGQKKDCFVYRFIATGSIEEKIFQRQSHKQSLSSCVVDSAEDVERHFSLESLRELFQFKPETRSDTHDTFKCKRCRPEGTQYIKAPAMLYGDTSTWNHFVNDGEHGALSKIQDLLIRQETGERDVSAVFQLEKVVRDAAFRGEHEEIQKIVDQLCHDYAYAVHQPHARNGGLIGLAAASIALGSEGVAPYLKEIVPPVLACFSDQDARVRYYACESMYNIAKVAKGEVLLFFNEIFDALSKLASDSELSVKNGAELLDRLVKDIVSESAASHISVLQLSEKEATDPEGLDDAELPTAFSLPKFIPLLKERIHVISAFTRTFLVSWLTLLDTIPDLELISYLPEFLGGLIKFLGDPNRDVNVATQALLDRFLSEIKRIARLKKGIEESRKGQGSDIRQSTTSDSMSVATTTDQTVAVESEVTDNAIEDSEAGSVTDEEGLHVDGDWIPGQDVQIDYAKILDILVGFVDTSFVEEMQLTALRWIDNFFEISPEDILPFVPRLLTQVLPAMSSGSDQVRQAANRVNTSLMEYIVTLSEDTVDESRQAALKSTSKENTERRSSTPVSKPPETPSSESKKQLSQPEASVEQTPRSSMSTPLPPADLDYAAAVNSLTLQFLNENEATRVAALSWLIMLHRKAPKKVIAFNDGTFPALLKTLSDPAEAVVTKDLQLLSQISRNSEDSYFKSFMVNLLQLFSTDRHLLEVRGNLIIRQLCMNLSPERIYRTLADCLEKEEDIEFASIMVQNLNNNLITAPELSELRKRLRNLDAKDGQMFFVALFRSWCHNAVSTFSLCLLAQAYEQAYNLLQVFAELEMTVNMLIQIDKLVQLLESPVFTYLRLQLLEPERYPYLYKCLYGVLMLLPQSSAFAALKNRLNSVSSIGLIHTGPRQTTLSSSSTTSSTSTYDRSTNSRLKRDDPPIRWVELLDKFKTVQEKARRSQRASQRPFDADGPSSSSNNNNNNNNASDQVRGGGSTRDRVSALPDTPRGLAGGGNTGGAGNEGGSGGRGTNEGGAGKSSPGGILGGAHRHKSSLSNLGRLGIGGRKSKR</sequence>
<keyword evidence="5" id="KW-0597">Phosphoprotein</keyword>
<feature type="compositionally biased region" description="Polar residues" evidence="14">
    <location>
        <begin position="1069"/>
        <end position="1085"/>
    </location>
</feature>
<feature type="region of interest" description="Disordered" evidence="14">
    <location>
        <begin position="1216"/>
        <end position="1272"/>
    </location>
</feature>
<dbReference type="GO" id="GO:0004386">
    <property type="term" value="F:helicase activity"/>
    <property type="evidence" value="ECO:0007669"/>
    <property type="project" value="UniProtKB-KW"/>
</dbReference>
<keyword evidence="6" id="KW-0677">Repeat</keyword>
<evidence type="ECO:0000256" key="7">
    <source>
        <dbReference type="ARBA" id="ARBA00022741"/>
    </source>
</evidence>
<dbReference type="InterPro" id="IPR026825">
    <property type="entry name" value="Vac14"/>
</dbReference>
<evidence type="ECO:0000256" key="12">
    <source>
        <dbReference type="ARBA" id="ARBA00023242"/>
    </source>
</evidence>
<evidence type="ECO:0000256" key="8">
    <source>
        <dbReference type="ARBA" id="ARBA00022801"/>
    </source>
</evidence>
<dbReference type="InterPro" id="IPR038718">
    <property type="entry name" value="SNF2-like_sf"/>
</dbReference>
<keyword evidence="11" id="KW-0472">Membrane</keyword>
<dbReference type="PROSITE" id="PS50077">
    <property type="entry name" value="HEAT_REPEAT"/>
    <property type="match status" value="1"/>
</dbReference>
<evidence type="ECO:0000259" key="15">
    <source>
        <dbReference type="PROSITE" id="PS51192"/>
    </source>
</evidence>
<evidence type="ECO:0000256" key="2">
    <source>
        <dbReference type="ARBA" id="ARBA00004308"/>
    </source>
</evidence>
<dbReference type="GO" id="GO:0070772">
    <property type="term" value="C:PAS complex"/>
    <property type="evidence" value="ECO:0007669"/>
    <property type="project" value="InterPro"/>
</dbReference>
<evidence type="ECO:0000256" key="4">
    <source>
        <dbReference type="ARBA" id="ARBA00010225"/>
    </source>
</evidence>
<dbReference type="Gene3D" id="3.40.50.300">
    <property type="entry name" value="P-loop containing nucleotide triphosphate hydrolases"/>
    <property type="match status" value="1"/>
</dbReference>
<dbReference type="InterPro" id="IPR000330">
    <property type="entry name" value="SNF2_N"/>
</dbReference>
<name>A0A8G1QWS4_9EURO</name>
<evidence type="ECO:0000256" key="14">
    <source>
        <dbReference type="SAM" id="MobiDB-lite"/>
    </source>
</evidence>
<reference evidence="17 18" key="1">
    <citation type="submission" date="2018-02" db="EMBL/GenBank/DDBJ databases">
        <title>The genomes of Aspergillus section Nigri reveals drivers in fungal speciation.</title>
        <authorList>
            <consortium name="DOE Joint Genome Institute"/>
            <person name="Vesth T.C."/>
            <person name="Nybo J."/>
            <person name="Theobald S."/>
            <person name="Brandl J."/>
            <person name="Frisvad J.C."/>
            <person name="Nielsen K.F."/>
            <person name="Lyhne E.K."/>
            <person name="Kogle M.E."/>
            <person name="Kuo A."/>
            <person name="Riley R."/>
            <person name="Clum A."/>
            <person name="Nolan M."/>
            <person name="Lipzen A."/>
            <person name="Salamov A."/>
            <person name="Henrissat B."/>
            <person name="Wiebenga A."/>
            <person name="De vries R.P."/>
            <person name="Grigoriev I.V."/>
            <person name="Mortensen U.H."/>
            <person name="Andersen M.R."/>
            <person name="Baker S.E."/>
        </authorList>
    </citation>
    <scope>NUCLEOTIDE SEQUENCE [LARGE SCALE GENOMIC DNA]</scope>
    <source>
        <strain evidence="17 18">CBS 112811</strain>
    </source>
</reference>
<feature type="domain" description="Helicase C-terminal" evidence="16">
    <location>
        <begin position="566"/>
        <end position="719"/>
    </location>
</feature>
<comment type="similarity">
    <text evidence="3">Belongs to the SNF2/RAD54 helicase family.</text>
</comment>
<feature type="domain" description="Helicase ATP-binding" evidence="15">
    <location>
        <begin position="233"/>
        <end position="411"/>
    </location>
</feature>
<dbReference type="Pfam" id="PF12755">
    <property type="entry name" value="Vac14_Fab1_bd"/>
    <property type="match status" value="1"/>
</dbReference>
<evidence type="ECO:0000259" key="16">
    <source>
        <dbReference type="PROSITE" id="PS51194"/>
    </source>
</evidence>
<comment type="similarity">
    <text evidence="4">Belongs to the VAC14 family.</text>
</comment>
<evidence type="ECO:0000256" key="3">
    <source>
        <dbReference type="ARBA" id="ARBA00007025"/>
    </source>
</evidence>
<gene>
    <name evidence="17" type="ORF">BO85DRAFT_470165</name>
</gene>
<keyword evidence="9" id="KW-0347">Helicase</keyword>
<dbReference type="InterPro" id="IPR016024">
    <property type="entry name" value="ARM-type_fold"/>
</dbReference>
<dbReference type="SUPFAM" id="SSF52540">
    <property type="entry name" value="P-loop containing nucleoside triphosphate hydrolases"/>
    <property type="match status" value="2"/>
</dbReference>
<comment type="subcellular location">
    <subcellularLocation>
        <location evidence="2">Endomembrane system</location>
    </subcellularLocation>
    <subcellularLocation>
        <location evidence="1">Nucleus</location>
    </subcellularLocation>
</comment>
<dbReference type="Gene3D" id="1.20.120.850">
    <property type="entry name" value="SWI2/SNF2 ATPases, N-terminal domain"/>
    <property type="match status" value="1"/>
</dbReference>
<evidence type="ECO:0000256" key="10">
    <source>
        <dbReference type="ARBA" id="ARBA00022840"/>
    </source>
</evidence>
<dbReference type="PANTHER" id="PTHR16023:SF0">
    <property type="entry name" value="PROTEIN VAC14 HOMOLOG"/>
    <property type="match status" value="1"/>
</dbReference>
<dbReference type="CDD" id="cd18793">
    <property type="entry name" value="SF2_C_SNF"/>
    <property type="match status" value="1"/>
</dbReference>
<dbReference type="FunFam" id="3.40.50.10810:FF:000010">
    <property type="entry name" value="DNA repair and recombination protein RAD54-like"/>
    <property type="match status" value="1"/>
</dbReference>
<dbReference type="InterPro" id="IPR021133">
    <property type="entry name" value="HEAT_type_2"/>
</dbReference>
<dbReference type="PROSITE" id="PS51192">
    <property type="entry name" value="HELICASE_ATP_BIND_1"/>
    <property type="match status" value="1"/>
</dbReference>
<feature type="region of interest" description="Disordered" evidence="14">
    <location>
        <begin position="1560"/>
        <end position="1586"/>
    </location>
</feature>
<feature type="compositionally biased region" description="Polar residues" evidence="14">
    <location>
        <begin position="18"/>
        <end position="29"/>
    </location>
</feature>
<dbReference type="InterPro" id="IPR001650">
    <property type="entry name" value="Helicase_C-like"/>
</dbReference>
<evidence type="ECO:0000256" key="6">
    <source>
        <dbReference type="ARBA" id="ARBA00022737"/>
    </source>
</evidence>
<evidence type="ECO:0000256" key="13">
    <source>
        <dbReference type="PROSITE-ProRule" id="PRU00103"/>
    </source>
</evidence>
<dbReference type="SMART" id="SM00490">
    <property type="entry name" value="HELICc"/>
    <property type="match status" value="1"/>
</dbReference>
<feature type="region of interest" description="Disordered" evidence="14">
    <location>
        <begin position="1605"/>
        <end position="1720"/>
    </location>
</feature>
<feature type="compositionally biased region" description="Gly residues" evidence="14">
    <location>
        <begin position="1711"/>
        <end position="1720"/>
    </location>
</feature>
<accession>A0A8G1QWS4</accession>
<feature type="compositionally biased region" description="Basic and acidic residues" evidence="14">
    <location>
        <begin position="1224"/>
        <end position="1233"/>
    </location>
</feature>
<evidence type="ECO:0000256" key="9">
    <source>
        <dbReference type="ARBA" id="ARBA00022806"/>
    </source>
</evidence>
<keyword evidence="8" id="KW-0378">Hydrolase</keyword>
<dbReference type="Pfam" id="PF08658">
    <property type="entry name" value="Rad54_N"/>
    <property type="match status" value="1"/>
</dbReference>
<keyword evidence="18" id="KW-1185">Reference proteome</keyword>
<dbReference type="SUPFAM" id="SSF48371">
    <property type="entry name" value="ARM repeat"/>
    <property type="match status" value="1"/>
</dbReference>
<dbReference type="PANTHER" id="PTHR16023">
    <property type="entry name" value="TAX1 BINDING PROTEIN-RELATED"/>
    <property type="match status" value="1"/>
</dbReference>
<protein>
    <submittedName>
        <fullName evidence="17">Uncharacterized protein</fullName>
    </submittedName>
</protein>
<evidence type="ECO:0000313" key="17">
    <source>
        <dbReference type="EMBL" id="RAH55841.1"/>
    </source>
</evidence>
<dbReference type="EMBL" id="KZ825067">
    <property type="protein sequence ID" value="RAH55841.1"/>
    <property type="molecule type" value="Genomic_DNA"/>
</dbReference>
<dbReference type="FunFam" id="3.40.50.300:FF:000332">
    <property type="entry name" value="DNA repair and recombination protein RAD54-like"/>
    <property type="match status" value="1"/>
</dbReference>
<keyword evidence="7" id="KW-0547">Nucleotide-binding</keyword>